<accession>A0A4R5AMU0</accession>
<dbReference type="EMBL" id="SMKY01000172">
    <property type="protein sequence ID" value="TDD74228.1"/>
    <property type="molecule type" value="Genomic_DNA"/>
</dbReference>
<comment type="caution">
    <text evidence="1">The sequence shown here is derived from an EMBL/GenBank/DDBJ whole genome shotgun (WGS) entry which is preliminary data.</text>
</comment>
<organism evidence="1 2">
    <name type="scientific">Actinomadura darangshiensis</name>
    <dbReference type="NCBI Taxonomy" id="705336"/>
    <lineage>
        <taxon>Bacteria</taxon>
        <taxon>Bacillati</taxon>
        <taxon>Actinomycetota</taxon>
        <taxon>Actinomycetes</taxon>
        <taxon>Streptosporangiales</taxon>
        <taxon>Thermomonosporaceae</taxon>
        <taxon>Actinomadura</taxon>
    </lineage>
</organism>
<gene>
    <name evidence="1" type="ORF">E1293_29870</name>
</gene>
<dbReference type="AlphaFoldDB" id="A0A4R5AMU0"/>
<dbReference type="InterPro" id="IPR054284">
    <property type="entry name" value="DUF7019"/>
</dbReference>
<evidence type="ECO:0000313" key="2">
    <source>
        <dbReference type="Proteomes" id="UP000295578"/>
    </source>
</evidence>
<sequence length="71" mass="7758">MSLRYYLYISDAKIDMLLPRVDPGFGRKRTSEVGMSVTLLAKRLLHGPSPYPELDGSDGMTVLVGSPLFAG</sequence>
<dbReference type="RefSeq" id="WP_132200830.1">
    <property type="nucleotide sequence ID" value="NZ_SMKY01000172.1"/>
</dbReference>
<keyword evidence="2" id="KW-1185">Reference proteome</keyword>
<dbReference type="OrthoDB" id="3397153at2"/>
<evidence type="ECO:0000313" key="1">
    <source>
        <dbReference type="EMBL" id="TDD74228.1"/>
    </source>
</evidence>
<dbReference type="Proteomes" id="UP000295578">
    <property type="component" value="Unassembled WGS sequence"/>
</dbReference>
<dbReference type="Pfam" id="PF22880">
    <property type="entry name" value="DUF7019"/>
    <property type="match status" value="1"/>
</dbReference>
<reference evidence="1 2" key="1">
    <citation type="submission" date="2019-03" db="EMBL/GenBank/DDBJ databases">
        <title>Draft genome sequences of novel Actinobacteria.</title>
        <authorList>
            <person name="Sahin N."/>
            <person name="Ay H."/>
            <person name="Saygin H."/>
        </authorList>
    </citation>
    <scope>NUCLEOTIDE SEQUENCE [LARGE SCALE GENOMIC DNA]</scope>
    <source>
        <strain evidence="1 2">DSM 45941</strain>
    </source>
</reference>
<proteinExistence type="predicted"/>
<name>A0A4R5AMU0_9ACTN</name>
<protein>
    <submittedName>
        <fullName evidence="1">Uncharacterized protein</fullName>
    </submittedName>
</protein>